<protein>
    <submittedName>
        <fullName evidence="1">Ac75-like protein</fullName>
    </submittedName>
</protein>
<evidence type="ECO:0000313" key="2">
    <source>
        <dbReference type="Proteomes" id="UP000203240"/>
    </source>
</evidence>
<proteinExistence type="predicted"/>
<dbReference type="RefSeq" id="YP_009049883.1">
    <property type="nucleotide sequence ID" value="NC_024625.1"/>
</dbReference>
<reference evidence="1 2" key="1">
    <citation type="journal article" date="2015" name="Genome Announc.">
        <title>A Distinct Group II Alphabaculovirus Isolated from a Peridroma Species.</title>
        <authorList>
            <person name="Rohrmann G.F."/>
            <person name="Erlandson M.A."/>
            <person name="Theilmann D.A."/>
        </authorList>
    </citation>
    <scope>NUCLEOTIDE SEQUENCE [LARGE SCALE GENOMIC DNA]</scope>
    <source>
        <strain evidence="1">GR_167</strain>
    </source>
</reference>
<keyword evidence="2" id="KW-1185">Reference proteome</keyword>
<dbReference type="Pfam" id="PF06648">
    <property type="entry name" value="AcMNPV_Ac75"/>
    <property type="match status" value="1"/>
</dbReference>
<dbReference type="InterPro" id="IPR010594">
    <property type="entry name" value="AcMNPV_Ac75"/>
</dbReference>
<organism evidence="1 2">
    <name type="scientific">Peridroma alphabaculovirus</name>
    <dbReference type="NCBI Taxonomy" id="1346829"/>
    <lineage>
        <taxon>Viruses</taxon>
        <taxon>Viruses incertae sedis</taxon>
        <taxon>Naldaviricetes</taxon>
        <taxon>Lefavirales</taxon>
        <taxon>Baculoviridae</taxon>
        <taxon>Alphabaculovirus</taxon>
    </lineage>
</organism>
<accession>A0A068LKH4</accession>
<gene>
    <name evidence="1" type="ORF">pesp057</name>
</gene>
<dbReference type="Proteomes" id="UP000203240">
    <property type="component" value="Segment"/>
</dbReference>
<dbReference type="OrthoDB" id="19562at10239"/>
<name>A0A068LKH4_9ABAC</name>
<evidence type="ECO:0000313" key="1">
    <source>
        <dbReference type="EMBL" id="AIE47787.1"/>
    </source>
</evidence>
<sequence>MEFFKNFVNQVFSSMPVAAKVALVNMHLKQYLKDLERDDAFCHKFTRIIQMFVRREITVEDVCNILDAADGLKLTHGQIDYFCNQVYYNSHIIHILRNFISYQHLTDDEIADLSQFLVKEIDNAVLVDK</sequence>
<dbReference type="GeneID" id="20003970"/>
<dbReference type="EMBL" id="KM009991">
    <property type="protein sequence ID" value="AIE47787.1"/>
    <property type="molecule type" value="Genomic_DNA"/>
</dbReference>